<dbReference type="AlphaFoldDB" id="A0A382Z539"/>
<dbReference type="EMBL" id="UINC01180960">
    <property type="protein sequence ID" value="SVD90410.1"/>
    <property type="molecule type" value="Genomic_DNA"/>
</dbReference>
<sequence length="68" mass="7820">MNTADVLTLGRVRKFQRKANDYKRAYLALANSPEGATELEHKDIEAMKKKCKTHRCTLDQDYAFIKCA</sequence>
<protein>
    <submittedName>
        <fullName evidence="1">Uncharacterized protein</fullName>
    </submittedName>
</protein>
<name>A0A382Z539_9ZZZZ</name>
<evidence type="ECO:0000313" key="1">
    <source>
        <dbReference type="EMBL" id="SVD90410.1"/>
    </source>
</evidence>
<gene>
    <name evidence="1" type="ORF">METZ01_LOCUS443264</name>
</gene>
<organism evidence="1">
    <name type="scientific">marine metagenome</name>
    <dbReference type="NCBI Taxonomy" id="408172"/>
    <lineage>
        <taxon>unclassified sequences</taxon>
        <taxon>metagenomes</taxon>
        <taxon>ecological metagenomes</taxon>
    </lineage>
</organism>
<reference evidence="1" key="1">
    <citation type="submission" date="2018-05" db="EMBL/GenBank/DDBJ databases">
        <authorList>
            <person name="Lanie J.A."/>
            <person name="Ng W.-L."/>
            <person name="Kazmierczak K.M."/>
            <person name="Andrzejewski T.M."/>
            <person name="Davidsen T.M."/>
            <person name="Wayne K.J."/>
            <person name="Tettelin H."/>
            <person name="Glass J.I."/>
            <person name="Rusch D."/>
            <person name="Podicherti R."/>
            <person name="Tsui H.-C.T."/>
            <person name="Winkler M.E."/>
        </authorList>
    </citation>
    <scope>NUCLEOTIDE SEQUENCE</scope>
</reference>
<proteinExistence type="predicted"/>
<accession>A0A382Z539</accession>